<evidence type="ECO:0000259" key="2">
    <source>
        <dbReference type="Pfam" id="PF07987"/>
    </source>
</evidence>
<gene>
    <name evidence="3" type="ORF">GCM10007923_41170</name>
</gene>
<dbReference type="EMBL" id="BSOP01000034">
    <property type="protein sequence ID" value="GLR52902.1"/>
    <property type="molecule type" value="Genomic_DNA"/>
</dbReference>
<dbReference type="InterPro" id="IPR038507">
    <property type="entry name" value="YcnI-like_sf"/>
</dbReference>
<protein>
    <recommendedName>
        <fullName evidence="2">YncI copper-binding domain-containing protein</fullName>
    </recommendedName>
</protein>
<dbReference type="Gene3D" id="2.60.40.2230">
    <property type="entry name" value="Uncharacterised protein YcnI-like PF07987, DUF1775"/>
    <property type="match status" value="1"/>
</dbReference>
<dbReference type="Proteomes" id="UP001156702">
    <property type="component" value="Unassembled WGS sequence"/>
</dbReference>
<evidence type="ECO:0000313" key="3">
    <source>
        <dbReference type="EMBL" id="GLR52902.1"/>
    </source>
</evidence>
<proteinExistence type="predicted"/>
<feature type="domain" description="YncI copper-binding" evidence="2">
    <location>
        <begin position="22"/>
        <end position="169"/>
    </location>
</feature>
<dbReference type="CDD" id="cd08545">
    <property type="entry name" value="YcnI_like"/>
    <property type="match status" value="1"/>
</dbReference>
<keyword evidence="1" id="KW-0732">Signal</keyword>
<organism evidence="3 4">
    <name type="scientific">Shinella yambaruensis</name>
    <dbReference type="NCBI Taxonomy" id="415996"/>
    <lineage>
        <taxon>Bacteria</taxon>
        <taxon>Pseudomonadati</taxon>
        <taxon>Pseudomonadota</taxon>
        <taxon>Alphaproteobacteria</taxon>
        <taxon>Hyphomicrobiales</taxon>
        <taxon>Rhizobiaceae</taxon>
        <taxon>Shinella</taxon>
    </lineage>
</organism>
<comment type="caution">
    <text evidence="3">The sequence shown here is derived from an EMBL/GenBank/DDBJ whole genome shotgun (WGS) entry which is preliminary data.</text>
</comment>
<evidence type="ECO:0000313" key="4">
    <source>
        <dbReference type="Proteomes" id="UP001156702"/>
    </source>
</evidence>
<keyword evidence="4" id="KW-1185">Reference proteome</keyword>
<reference evidence="4" key="1">
    <citation type="journal article" date="2019" name="Int. J. Syst. Evol. Microbiol.">
        <title>The Global Catalogue of Microorganisms (GCM) 10K type strain sequencing project: providing services to taxonomists for standard genome sequencing and annotation.</title>
        <authorList>
            <consortium name="The Broad Institute Genomics Platform"/>
            <consortium name="The Broad Institute Genome Sequencing Center for Infectious Disease"/>
            <person name="Wu L."/>
            <person name="Ma J."/>
        </authorList>
    </citation>
    <scope>NUCLEOTIDE SEQUENCE [LARGE SCALE GENOMIC DNA]</scope>
    <source>
        <strain evidence="4">NBRC 102122</strain>
    </source>
</reference>
<feature type="chain" id="PRO_5046339092" description="YncI copper-binding domain-containing protein" evidence="1">
    <location>
        <begin position="22"/>
        <end position="176"/>
    </location>
</feature>
<dbReference type="Pfam" id="PF07987">
    <property type="entry name" value="DUF1775"/>
    <property type="match status" value="1"/>
</dbReference>
<feature type="signal peptide" evidence="1">
    <location>
        <begin position="1"/>
        <end position="21"/>
    </location>
</feature>
<accession>A0ABQ5ZM99</accession>
<dbReference type="RefSeq" id="WP_244769457.1">
    <property type="nucleotide sequence ID" value="NZ_BSOP01000034.1"/>
</dbReference>
<dbReference type="InterPro" id="IPR012533">
    <property type="entry name" value="YcnI-copper_dom"/>
</dbReference>
<evidence type="ECO:0000256" key="1">
    <source>
        <dbReference type="SAM" id="SignalP"/>
    </source>
</evidence>
<name>A0ABQ5ZM99_9HYPH</name>
<sequence length="176" mass="18843">MLKRMLATVAVLAIGSGAALAHVSLQSKEAPVGSTYRAILQVPHGCEGRPTNVLRVQIPEGVIAVKPQPKAGWTLEKIKGAYAKSYDYHGTPTSEGVKEIVWSGGSLGDDEYDEFVLRVYLTKDLKAGETLYFPVVQECPDGMAERWIEIPAEGQSADDLELPAPGVKLVEAAGGH</sequence>